<dbReference type="InterPro" id="IPR034988">
    <property type="entry name" value="DAZ_BOULE_RRM"/>
</dbReference>
<keyword evidence="12" id="KW-1185">Reference proteome</keyword>
<reference evidence="11" key="1">
    <citation type="submission" date="2023-08" db="EMBL/GenBank/DDBJ databases">
        <authorList>
            <person name="Alioto T."/>
            <person name="Alioto T."/>
            <person name="Gomez Garrido J."/>
        </authorList>
    </citation>
    <scope>NUCLEOTIDE SEQUENCE</scope>
</reference>
<dbReference type="Proteomes" id="UP001162480">
    <property type="component" value="Chromosome 27"/>
</dbReference>
<keyword evidence="4" id="KW-0221">Differentiation</keyword>
<accession>A0AA36FMF2</accession>
<keyword evidence="2" id="KW-0217">Developmental protein</keyword>
<dbReference type="PROSITE" id="PS50102">
    <property type="entry name" value="RRM"/>
    <property type="match status" value="1"/>
</dbReference>
<dbReference type="GO" id="GO:0051321">
    <property type="term" value="P:meiotic cell cycle"/>
    <property type="evidence" value="ECO:0007669"/>
    <property type="project" value="UniProtKB-ARBA"/>
</dbReference>
<dbReference type="SMART" id="SM00360">
    <property type="entry name" value="RRM"/>
    <property type="match status" value="1"/>
</dbReference>
<dbReference type="PANTHER" id="PTHR11176">
    <property type="entry name" value="BOULE-RELATED"/>
    <property type="match status" value="1"/>
</dbReference>
<proteinExistence type="predicted"/>
<dbReference type="AlphaFoldDB" id="A0AA36FMF2"/>
<evidence type="ECO:0000256" key="4">
    <source>
        <dbReference type="ARBA" id="ARBA00022782"/>
    </source>
</evidence>
<evidence type="ECO:0000256" key="8">
    <source>
        <dbReference type="PROSITE-ProRule" id="PRU00176"/>
    </source>
</evidence>
<evidence type="ECO:0000256" key="5">
    <source>
        <dbReference type="ARBA" id="ARBA00022845"/>
    </source>
</evidence>
<evidence type="ECO:0000256" key="1">
    <source>
        <dbReference type="ARBA" id="ARBA00004496"/>
    </source>
</evidence>
<name>A0AA36FMF2_OCTVU</name>
<gene>
    <name evidence="11" type="ORF">OCTVUL_1B015381</name>
</gene>
<dbReference type="InterPro" id="IPR012677">
    <property type="entry name" value="Nucleotide-bd_a/b_plait_sf"/>
</dbReference>
<evidence type="ECO:0000256" key="3">
    <source>
        <dbReference type="ARBA" id="ARBA00022490"/>
    </source>
</evidence>
<comment type="subcellular location">
    <subcellularLocation>
        <location evidence="1">Cytoplasm</location>
    </subcellularLocation>
</comment>
<dbReference type="CDD" id="cd12412">
    <property type="entry name" value="RRM_DAZL_BOULE"/>
    <property type="match status" value="1"/>
</dbReference>
<evidence type="ECO:0000256" key="6">
    <source>
        <dbReference type="ARBA" id="ARBA00022871"/>
    </source>
</evidence>
<dbReference type="FunFam" id="3.30.70.330:FF:000167">
    <property type="entry name" value="protein boule-like isoform X1"/>
    <property type="match status" value="1"/>
</dbReference>
<evidence type="ECO:0000313" key="11">
    <source>
        <dbReference type="EMBL" id="CAI9742249.1"/>
    </source>
</evidence>
<evidence type="ECO:0000256" key="2">
    <source>
        <dbReference type="ARBA" id="ARBA00022473"/>
    </source>
</evidence>
<dbReference type="GO" id="GO:0045948">
    <property type="term" value="P:positive regulation of translational initiation"/>
    <property type="evidence" value="ECO:0007669"/>
    <property type="project" value="TreeGrafter"/>
</dbReference>
<dbReference type="GO" id="GO:0030154">
    <property type="term" value="P:cell differentiation"/>
    <property type="evidence" value="ECO:0007669"/>
    <property type="project" value="UniProtKB-KW"/>
</dbReference>
<feature type="domain" description="RRM" evidence="10">
    <location>
        <begin position="30"/>
        <end position="108"/>
    </location>
</feature>
<dbReference type="SUPFAM" id="SSF54928">
    <property type="entry name" value="RNA-binding domain, RBD"/>
    <property type="match status" value="1"/>
</dbReference>
<evidence type="ECO:0000256" key="7">
    <source>
        <dbReference type="ARBA" id="ARBA00022884"/>
    </source>
</evidence>
<sequence length="541" mass="58107">MSSSDVSPCPTPVGTPISTQAPKYGTVIPNRIFVGGITTTTTEAELKAFFTSYGTVKDTKIIADRGGVSKGYGFVTFENQEDADRILKKEAENLIFKDRKLNIGPAIRKQVHMTTQLLADLYAQGAAEQVSPRSYGDPNLHPGTVLLSTNGVPYTYQNGMAIFHASESGYPIAQPQPAYSAAAVMVSQPPPPVYMAPTYPTYQPGTPPQWTTPTPSQWRWTAQNPGQSVAAATAATAATAPGYVFAAIPHSPDLMYAQPPPQPTFQHTDITEATTMLEAPPLEGTMAAVAKETLPCGSGGGGNIHHMYVTDLPSTSEQQPQRPLPTLPPVTATANPLYSVHTTSQLKTQLPPPPTIPLSIKATTYRKPLATAPPRRSYSSPTLLVKHGHKVQRLMAKTSTGPIRTILQKSDSDVTVEGALSHSHLTSSSPVMNKSKASQISTLMQPTIMAATIPVDETARGELESNMVPDVPLPSNLTYASGQSQVCNSSLLSSNADEAMREKSCSINTSNEEVNKLALCPWRVLVLSYYKPKMQGHKRIF</sequence>
<organism evidence="11 12">
    <name type="scientific">Octopus vulgaris</name>
    <name type="common">Common octopus</name>
    <dbReference type="NCBI Taxonomy" id="6645"/>
    <lineage>
        <taxon>Eukaryota</taxon>
        <taxon>Metazoa</taxon>
        <taxon>Spiralia</taxon>
        <taxon>Lophotrochozoa</taxon>
        <taxon>Mollusca</taxon>
        <taxon>Cephalopoda</taxon>
        <taxon>Coleoidea</taxon>
        <taxon>Octopodiformes</taxon>
        <taxon>Octopoda</taxon>
        <taxon>Incirrata</taxon>
        <taxon>Octopodidae</taxon>
        <taxon>Octopus</taxon>
    </lineage>
</organism>
<dbReference type="GO" id="GO:0070935">
    <property type="term" value="P:3'-UTR-mediated mRNA stabilization"/>
    <property type="evidence" value="ECO:0007669"/>
    <property type="project" value="TreeGrafter"/>
</dbReference>
<evidence type="ECO:0000313" key="12">
    <source>
        <dbReference type="Proteomes" id="UP001162480"/>
    </source>
</evidence>
<keyword evidence="6" id="KW-0744">Spermatogenesis</keyword>
<keyword evidence="5" id="KW-0810">Translation regulation</keyword>
<dbReference type="GO" id="GO:0003730">
    <property type="term" value="F:mRNA 3'-UTR binding"/>
    <property type="evidence" value="ECO:0007669"/>
    <property type="project" value="TreeGrafter"/>
</dbReference>
<feature type="region of interest" description="Disordered" evidence="9">
    <location>
        <begin position="418"/>
        <end position="437"/>
    </location>
</feature>
<dbReference type="EMBL" id="OX597840">
    <property type="protein sequence ID" value="CAI9742249.1"/>
    <property type="molecule type" value="Genomic_DNA"/>
</dbReference>
<dbReference type="Gene3D" id="3.30.70.330">
    <property type="match status" value="1"/>
</dbReference>
<dbReference type="GO" id="GO:0005737">
    <property type="term" value="C:cytoplasm"/>
    <property type="evidence" value="ECO:0007669"/>
    <property type="project" value="UniProtKB-SubCell"/>
</dbReference>
<keyword evidence="3" id="KW-0963">Cytoplasm</keyword>
<keyword evidence="7 8" id="KW-0694">RNA-binding</keyword>
<dbReference type="GO" id="GO:0008494">
    <property type="term" value="F:translation activator activity"/>
    <property type="evidence" value="ECO:0007669"/>
    <property type="project" value="TreeGrafter"/>
</dbReference>
<evidence type="ECO:0000256" key="9">
    <source>
        <dbReference type="SAM" id="MobiDB-lite"/>
    </source>
</evidence>
<dbReference type="PANTHER" id="PTHR11176:SF57">
    <property type="entry name" value="PROTEIN BOULE"/>
    <property type="match status" value="1"/>
</dbReference>
<dbReference type="InterPro" id="IPR000504">
    <property type="entry name" value="RRM_dom"/>
</dbReference>
<feature type="compositionally biased region" description="Polar residues" evidence="9">
    <location>
        <begin position="423"/>
        <end position="437"/>
    </location>
</feature>
<feature type="region of interest" description="Disordered" evidence="9">
    <location>
        <begin position="1"/>
        <end position="20"/>
    </location>
</feature>
<protein>
    <submittedName>
        <fullName evidence="11">Boule-like, boule</fullName>
    </submittedName>
</protein>
<dbReference type="Pfam" id="PF00076">
    <property type="entry name" value="RRM_1"/>
    <property type="match status" value="1"/>
</dbReference>
<dbReference type="GO" id="GO:0007283">
    <property type="term" value="P:spermatogenesis"/>
    <property type="evidence" value="ECO:0007669"/>
    <property type="project" value="UniProtKB-KW"/>
</dbReference>
<evidence type="ECO:0000259" key="10">
    <source>
        <dbReference type="PROSITE" id="PS50102"/>
    </source>
</evidence>
<dbReference type="InterPro" id="IPR035979">
    <property type="entry name" value="RBD_domain_sf"/>
</dbReference>